<evidence type="ECO:0000313" key="8">
    <source>
        <dbReference type="Proteomes" id="UP000295215"/>
    </source>
</evidence>
<dbReference type="SUPFAM" id="SSF88946">
    <property type="entry name" value="Sigma2 domain of RNA polymerase sigma factors"/>
    <property type="match status" value="1"/>
</dbReference>
<keyword evidence="2" id="KW-0805">Transcription regulation</keyword>
<dbReference type="SUPFAM" id="SSF88659">
    <property type="entry name" value="Sigma3 and sigma4 domains of RNA polymerase sigma factors"/>
    <property type="match status" value="1"/>
</dbReference>
<name>A0A4R7F2C0_9FLAO</name>
<dbReference type="GO" id="GO:0016987">
    <property type="term" value="F:sigma factor activity"/>
    <property type="evidence" value="ECO:0007669"/>
    <property type="project" value="UniProtKB-KW"/>
</dbReference>
<evidence type="ECO:0000313" key="7">
    <source>
        <dbReference type="EMBL" id="TDS58827.1"/>
    </source>
</evidence>
<dbReference type="InterPro" id="IPR013324">
    <property type="entry name" value="RNA_pol_sigma_r3/r4-like"/>
</dbReference>
<dbReference type="Proteomes" id="UP000295215">
    <property type="component" value="Unassembled WGS sequence"/>
</dbReference>
<dbReference type="EMBL" id="SOAG01000011">
    <property type="protein sequence ID" value="TDS58827.1"/>
    <property type="molecule type" value="Genomic_DNA"/>
</dbReference>
<dbReference type="PANTHER" id="PTHR43133:SF51">
    <property type="entry name" value="RNA POLYMERASE SIGMA FACTOR"/>
    <property type="match status" value="1"/>
</dbReference>
<evidence type="ECO:0000256" key="4">
    <source>
        <dbReference type="ARBA" id="ARBA00023163"/>
    </source>
</evidence>
<dbReference type="InterPro" id="IPR039425">
    <property type="entry name" value="RNA_pol_sigma-70-like"/>
</dbReference>
<dbReference type="Gene3D" id="1.10.1740.10">
    <property type="match status" value="1"/>
</dbReference>
<dbReference type="Pfam" id="PF04542">
    <property type="entry name" value="Sigma70_r2"/>
    <property type="match status" value="1"/>
</dbReference>
<dbReference type="Gene3D" id="1.10.10.10">
    <property type="entry name" value="Winged helix-like DNA-binding domain superfamily/Winged helix DNA-binding domain"/>
    <property type="match status" value="1"/>
</dbReference>
<protein>
    <submittedName>
        <fullName evidence="7">RNA polymerase sigma-70 factor (ECF subfamily)</fullName>
    </submittedName>
</protein>
<evidence type="ECO:0000256" key="2">
    <source>
        <dbReference type="ARBA" id="ARBA00023015"/>
    </source>
</evidence>
<dbReference type="InterPro" id="IPR013325">
    <property type="entry name" value="RNA_pol_sigma_r2"/>
</dbReference>
<evidence type="ECO:0000256" key="1">
    <source>
        <dbReference type="ARBA" id="ARBA00010641"/>
    </source>
</evidence>
<dbReference type="GO" id="GO:0006352">
    <property type="term" value="P:DNA-templated transcription initiation"/>
    <property type="evidence" value="ECO:0007669"/>
    <property type="project" value="InterPro"/>
</dbReference>
<dbReference type="PANTHER" id="PTHR43133">
    <property type="entry name" value="RNA POLYMERASE ECF-TYPE SIGMA FACTO"/>
    <property type="match status" value="1"/>
</dbReference>
<sequence length="192" mass="22782">MKENIFLSHIKAAQEGDQAAFTFLLNHYWSEVFNFILKRSNNETDAEDITIETFSKAFSSIHKYNPDFAFNTWLISIAKNVHIDMTRKRKNFSFLEFNNEDSESYQNIADESPNVEDELIKEQNLLIFKNYIKLLKPHYQEVIELRFFQEMSYNEISEALNEPLNNVKVKIMRARKLLAEVILKQIDRNFTL</sequence>
<dbReference type="InterPro" id="IPR013249">
    <property type="entry name" value="RNA_pol_sigma70_r4_t2"/>
</dbReference>
<gene>
    <name evidence="7" type="ORF">C8P70_1119</name>
</gene>
<dbReference type="NCBIfam" id="TIGR02937">
    <property type="entry name" value="sigma70-ECF"/>
    <property type="match status" value="1"/>
</dbReference>
<evidence type="ECO:0000259" key="5">
    <source>
        <dbReference type="Pfam" id="PF04542"/>
    </source>
</evidence>
<keyword evidence="4" id="KW-0804">Transcription</keyword>
<dbReference type="GO" id="GO:0003677">
    <property type="term" value="F:DNA binding"/>
    <property type="evidence" value="ECO:0007669"/>
    <property type="project" value="InterPro"/>
</dbReference>
<keyword evidence="3" id="KW-0731">Sigma factor</keyword>
<dbReference type="InterPro" id="IPR036388">
    <property type="entry name" value="WH-like_DNA-bd_sf"/>
</dbReference>
<evidence type="ECO:0000256" key="3">
    <source>
        <dbReference type="ARBA" id="ARBA00023082"/>
    </source>
</evidence>
<organism evidence="7 8">
    <name type="scientific">Myroides indicus</name>
    <dbReference type="NCBI Taxonomy" id="1323422"/>
    <lineage>
        <taxon>Bacteria</taxon>
        <taxon>Pseudomonadati</taxon>
        <taxon>Bacteroidota</taxon>
        <taxon>Flavobacteriia</taxon>
        <taxon>Flavobacteriales</taxon>
        <taxon>Flavobacteriaceae</taxon>
        <taxon>Myroides</taxon>
    </lineage>
</organism>
<dbReference type="Pfam" id="PF08281">
    <property type="entry name" value="Sigma70_r4_2"/>
    <property type="match status" value="1"/>
</dbReference>
<feature type="domain" description="RNA polymerase sigma factor 70 region 4 type 2" evidence="6">
    <location>
        <begin position="129"/>
        <end position="178"/>
    </location>
</feature>
<dbReference type="InterPro" id="IPR014284">
    <property type="entry name" value="RNA_pol_sigma-70_dom"/>
</dbReference>
<dbReference type="InterPro" id="IPR007627">
    <property type="entry name" value="RNA_pol_sigma70_r2"/>
</dbReference>
<feature type="domain" description="RNA polymerase sigma-70 region 2" evidence="5">
    <location>
        <begin position="26"/>
        <end position="90"/>
    </location>
</feature>
<comment type="caution">
    <text evidence="7">The sequence shown here is derived from an EMBL/GenBank/DDBJ whole genome shotgun (WGS) entry which is preliminary data.</text>
</comment>
<dbReference type="CDD" id="cd06171">
    <property type="entry name" value="Sigma70_r4"/>
    <property type="match status" value="1"/>
</dbReference>
<keyword evidence="8" id="KW-1185">Reference proteome</keyword>
<dbReference type="AlphaFoldDB" id="A0A4R7F2C0"/>
<proteinExistence type="inferred from homology"/>
<evidence type="ECO:0000259" key="6">
    <source>
        <dbReference type="Pfam" id="PF08281"/>
    </source>
</evidence>
<accession>A0A4R7F2C0</accession>
<dbReference type="RefSeq" id="WP_243832674.1">
    <property type="nucleotide sequence ID" value="NZ_SOAG01000011.1"/>
</dbReference>
<comment type="similarity">
    <text evidence="1">Belongs to the sigma-70 factor family. ECF subfamily.</text>
</comment>
<reference evidence="7 8" key="1">
    <citation type="submission" date="2019-03" db="EMBL/GenBank/DDBJ databases">
        <title>Genomic Encyclopedia of Archaeal and Bacterial Type Strains, Phase II (KMG-II): from individual species to whole genera.</title>
        <authorList>
            <person name="Goeker M."/>
        </authorList>
    </citation>
    <scope>NUCLEOTIDE SEQUENCE [LARGE SCALE GENOMIC DNA]</scope>
    <source>
        <strain evidence="7 8">DSM 28213</strain>
    </source>
</reference>